<sequence>MKLYNGSHGEHVIAYRKNIEDVVQNAIGEFSRTMALRVDVHYPPILDRGDTVCCFPNLEPGVISRFRNSLNAILDANEKMRATEGKRIYRNRTRHIWVREFSEEGKCHFHLGLFFNKDAYYHLGDYETESNLRMMIIRAWYSALDLELDDYAGLVHFPKNCRYILDVNDFNFEGLC</sequence>
<dbReference type="InterPro" id="IPR057271">
    <property type="entry name" value="YagK_YfjJ_C"/>
</dbReference>
<name>A0A9Q5TE63_ECOLX</name>
<reference evidence="2 3" key="1">
    <citation type="submission" date="2017-07" db="EMBL/GenBank/DDBJ databases">
        <authorList>
            <person name="Zhi S."/>
            <person name="Banting G."/>
            <person name="Neumann N."/>
        </authorList>
    </citation>
    <scope>NUCLEOTIDE SEQUENCE [LARGE SCALE GENOMIC DNA]</scope>
    <source>
        <strain evidence="2 3">WW41</strain>
    </source>
</reference>
<gene>
    <name evidence="2" type="ORF">CG702_23150</name>
</gene>
<dbReference type="AlphaFoldDB" id="A0A9Q5TE63"/>
<evidence type="ECO:0000313" key="3">
    <source>
        <dbReference type="Proteomes" id="UP000264870"/>
    </source>
</evidence>
<dbReference type="Pfam" id="PF11726">
    <property type="entry name" value="YagK_YfjJ_C"/>
    <property type="match status" value="1"/>
</dbReference>
<dbReference type="Proteomes" id="UP000264870">
    <property type="component" value="Unassembled WGS sequence"/>
</dbReference>
<evidence type="ECO:0000259" key="1">
    <source>
        <dbReference type="Pfam" id="PF11726"/>
    </source>
</evidence>
<comment type="caution">
    <text evidence="2">The sequence shown here is derived from an EMBL/GenBank/DDBJ whole genome shotgun (WGS) entry which is preliminary data.</text>
</comment>
<accession>A0A9Q5TE63</accession>
<evidence type="ECO:0000313" key="2">
    <source>
        <dbReference type="EMBL" id="OZP00845.1"/>
    </source>
</evidence>
<protein>
    <submittedName>
        <fullName evidence="2">Inovirus Gp2 family protein</fullName>
    </submittedName>
</protein>
<dbReference type="RefSeq" id="WP_001549569.1">
    <property type="nucleotide sequence ID" value="NZ_BFLJ01000013.1"/>
</dbReference>
<dbReference type="EMBL" id="NNAK01000083">
    <property type="protein sequence ID" value="OZP00845.1"/>
    <property type="molecule type" value="Genomic_DNA"/>
</dbReference>
<proteinExistence type="predicted"/>
<organism evidence="2 3">
    <name type="scientific">Escherichia coli</name>
    <dbReference type="NCBI Taxonomy" id="562"/>
    <lineage>
        <taxon>Bacteria</taxon>
        <taxon>Pseudomonadati</taxon>
        <taxon>Pseudomonadota</taxon>
        <taxon>Gammaproteobacteria</taxon>
        <taxon>Enterobacterales</taxon>
        <taxon>Enterobacteriaceae</taxon>
        <taxon>Escherichia</taxon>
    </lineage>
</organism>
<feature type="domain" description="YagK/YfjJ C-terminal" evidence="1">
    <location>
        <begin position="29"/>
        <end position="172"/>
    </location>
</feature>